<evidence type="ECO:0000313" key="1">
    <source>
        <dbReference type="EMBL" id="ANT44731.1"/>
    </source>
</evidence>
<proteinExistence type="predicted"/>
<evidence type="ECO:0000313" key="2">
    <source>
        <dbReference type="Proteomes" id="UP000224459"/>
    </source>
</evidence>
<accession>A0A1X9I9M9</accession>
<reference evidence="2" key="1">
    <citation type="submission" date="2016-04" db="EMBL/GenBank/DDBJ databases">
        <authorList>
            <person name="Gasior T."/>
        </authorList>
    </citation>
    <scope>NUCLEOTIDE SEQUENCE [LARGE SCALE GENOMIC DNA]</scope>
</reference>
<dbReference type="Proteomes" id="UP000224459">
    <property type="component" value="Segment"/>
</dbReference>
<keyword evidence="2" id="KW-1185">Reference proteome</keyword>
<gene>
    <name evidence="1" type="ORF">vB_SscM-1_068</name>
</gene>
<dbReference type="EMBL" id="KX171212">
    <property type="protein sequence ID" value="ANT44731.1"/>
    <property type="molecule type" value="Genomic_DNA"/>
</dbReference>
<protein>
    <submittedName>
        <fullName evidence="1">Uncharacterized protein</fullName>
    </submittedName>
</protein>
<name>A0A1X9I9M9_9CAUD</name>
<organism evidence="1 2">
    <name type="scientific">Staphylococcus phage vB_SscM-1</name>
    <dbReference type="NCBI Taxonomy" id="1868844"/>
    <lineage>
        <taxon>Viruses</taxon>
        <taxon>Duplodnaviria</taxon>
        <taxon>Heunggongvirae</taxon>
        <taxon>Uroviricota</taxon>
        <taxon>Caudoviricetes</taxon>
        <taxon>Herelleviridae</taxon>
        <taxon>Twortvirinae</taxon>
        <taxon>Sciuriunavirus</taxon>
        <taxon>Sciuriunavirus SscM1</taxon>
    </lineage>
</organism>
<sequence>MKENNLIKHLPTIEEIDDTLAMIESFELQDIKKAIGEESFFVLMDLLKEMSTHHDMIMLLGAMDRLLSTDRNSLITYRDDFSNLREYSSKEEKAMLGDELINDIINSNIKYLVEELPIISEFNVVVNTLVILNINHLYTSAGEGSTYHNIILKSMSDDAQEFHDLLDDVDMEELISSFYDLEEIIDSENISDGVRYEAYDFFEGRDFDDYNAEDIKELISILKRLS</sequence>